<feature type="domain" description="Peptidase S1" evidence="6">
    <location>
        <begin position="304"/>
        <end position="461"/>
    </location>
</feature>
<dbReference type="PROSITE" id="PS00134">
    <property type="entry name" value="TRYPSIN_HIS"/>
    <property type="match status" value="2"/>
</dbReference>
<evidence type="ECO:0000259" key="6">
    <source>
        <dbReference type="PROSITE" id="PS50240"/>
    </source>
</evidence>
<dbReference type="PROSITE" id="PS50240">
    <property type="entry name" value="TRYPSIN_DOM"/>
    <property type="match status" value="2"/>
</dbReference>
<dbReference type="SUPFAM" id="SSF50494">
    <property type="entry name" value="Trypsin-like serine proteases"/>
    <property type="match status" value="2"/>
</dbReference>
<dbReference type="GO" id="GO:0004252">
    <property type="term" value="F:serine-type endopeptidase activity"/>
    <property type="evidence" value="ECO:0007669"/>
    <property type="project" value="InterPro"/>
</dbReference>
<dbReference type="SMART" id="SM00020">
    <property type="entry name" value="Tryp_SPc"/>
    <property type="match status" value="2"/>
</dbReference>
<dbReference type="Proteomes" id="UP000694546">
    <property type="component" value="Chromosome 2"/>
</dbReference>
<proteinExistence type="predicted"/>
<evidence type="ECO:0000256" key="1">
    <source>
        <dbReference type="ARBA" id="ARBA00022670"/>
    </source>
</evidence>
<keyword evidence="3 5" id="KW-0720">Serine protease</keyword>
<organism evidence="7 8">
    <name type="scientific">Gadus morhua</name>
    <name type="common">Atlantic cod</name>
    <dbReference type="NCBI Taxonomy" id="8049"/>
    <lineage>
        <taxon>Eukaryota</taxon>
        <taxon>Metazoa</taxon>
        <taxon>Chordata</taxon>
        <taxon>Craniata</taxon>
        <taxon>Vertebrata</taxon>
        <taxon>Euteleostomi</taxon>
        <taxon>Actinopterygii</taxon>
        <taxon>Neopterygii</taxon>
        <taxon>Teleostei</taxon>
        <taxon>Neoteleostei</taxon>
        <taxon>Acanthomorphata</taxon>
        <taxon>Zeiogadaria</taxon>
        <taxon>Gadariae</taxon>
        <taxon>Gadiformes</taxon>
        <taxon>Gadoidei</taxon>
        <taxon>Gadidae</taxon>
        <taxon>Gadus</taxon>
    </lineage>
</organism>
<reference evidence="7" key="1">
    <citation type="submission" date="2025-08" db="UniProtKB">
        <authorList>
            <consortium name="Ensembl"/>
        </authorList>
    </citation>
    <scope>IDENTIFICATION</scope>
</reference>
<dbReference type="GeneTree" id="ENSGT00940000163852"/>
<keyword evidence="8" id="KW-1185">Reference proteome</keyword>
<evidence type="ECO:0000256" key="2">
    <source>
        <dbReference type="ARBA" id="ARBA00022801"/>
    </source>
</evidence>
<dbReference type="InterPro" id="IPR043504">
    <property type="entry name" value="Peptidase_S1_PA_chymotrypsin"/>
</dbReference>
<dbReference type="CDD" id="cd00190">
    <property type="entry name" value="Tryp_SPc"/>
    <property type="match status" value="2"/>
</dbReference>
<feature type="domain" description="Peptidase S1" evidence="6">
    <location>
        <begin position="21"/>
        <end position="255"/>
    </location>
</feature>
<sequence length="495" mass="52333">MVTGCTQLSHVCGRAPLNTKIVGGVDAAPGSWPWQASLQSFGHFCGGSLINNLWVLTAAHCFTTTDTTGFTVFLGRQDQAGSNPNEQSRTISRIVCHPDYSGTTNDNDICLLELSSAVTFTDYIAPVCLAADGSTFNSGIINWVTGWGTTSPVSFLPFIGSAADILQEVDLPIVGNRECDCSYGRITNNMICAGLSAGGKDSCQGDSGGPLVGKQGVQWVQSGVVSFGQGCALPNFPGVYARVSEYQAWINGIITTNQPGFVDFRSAGINSDATFNCGDPPSGPVTASPTAPALCGWAPLNTKIVGGVDAAPGTWPWQASLQRFGHFCGGSLINNLWVLTAAHCFTTTDTTGFTVFLGRQDQAGSNPNELSRTISRIVCHPDYSGSTNDNDICLLELSSAVTFTDYIAPVCLAADGSNFNSGIINWVTGWGTTSFGGGNVMTSLQTSRLVSLDRSIRPTSFFILGGNSNIVTPSNAFMETFLARNVHFTFIMFAR</sequence>
<dbReference type="GO" id="GO:0006508">
    <property type="term" value="P:proteolysis"/>
    <property type="evidence" value="ECO:0007669"/>
    <property type="project" value="UniProtKB-KW"/>
</dbReference>
<evidence type="ECO:0000313" key="7">
    <source>
        <dbReference type="Ensembl" id="ENSGMOP00000035598.1"/>
    </source>
</evidence>
<dbReference type="InterPro" id="IPR009003">
    <property type="entry name" value="Peptidase_S1_PA"/>
</dbReference>
<name>A0A8C5AQF6_GADMO</name>
<evidence type="ECO:0000256" key="5">
    <source>
        <dbReference type="RuleBase" id="RU363034"/>
    </source>
</evidence>
<dbReference type="InterPro" id="IPR018114">
    <property type="entry name" value="TRYPSIN_HIS"/>
</dbReference>
<dbReference type="AlphaFoldDB" id="A0A8C5AQF6"/>
<protein>
    <recommendedName>
        <fullName evidence="6">Peptidase S1 domain-containing protein</fullName>
    </recommendedName>
</protein>
<dbReference type="Gene3D" id="2.40.10.10">
    <property type="entry name" value="Trypsin-like serine proteases"/>
    <property type="match status" value="2"/>
</dbReference>
<keyword evidence="4" id="KW-1015">Disulfide bond</keyword>
<dbReference type="PANTHER" id="PTHR24252">
    <property type="entry name" value="ACROSIN-RELATED"/>
    <property type="match status" value="1"/>
</dbReference>
<evidence type="ECO:0000313" key="8">
    <source>
        <dbReference type="Proteomes" id="UP000694546"/>
    </source>
</evidence>
<evidence type="ECO:0000256" key="4">
    <source>
        <dbReference type="ARBA" id="ARBA00023157"/>
    </source>
</evidence>
<dbReference type="InterPro" id="IPR033116">
    <property type="entry name" value="TRYPSIN_SER"/>
</dbReference>
<dbReference type="PRINTS" id="PR00722">
    <property type="entry name" value="CHYMOTRYPSIN"/>
</dbReference>
<keyword evidence="1 5" id="KW-0645">Protease</keyword>
<evidence type="ECO:0000256" key="3">
    <source>
        <dbReference type="ARBA" id="ARBA00022825"/>
    </source>
</evidence>
<dbReference type="InterPro" id="IPR001254">
    <property type="entry name" value="Trypsin_dom"/>
</dbReference>
<dbReference type="PANTHER" id="PTHR24252:SF7">
    <property type="entry name" value="HYALIN"/>
    <property type="match status" value="1"/>
</dbReference>
<dbReference type="Ensembl" id="ENSGMOT00000063455.1">
    <property type="protein sequence ID" value="ENSGMOP00000035598.1"/>
    <property type="gene ID" value="ENSGMOG00000024135.1"/>
</dbReference>
<dbReference type="Pfam" id="PF00089">
    <property type="entry name" value="Trypsin"/>
    <property type="match status" value="2"/>
</dbReference>
<dbReference type="InterPro" id="IPR001314">
    <property type="entry name" value="Peptidase_S1A"/>
</dbReference>
<keyword evidence="2 5" id="KW-0378">Hydrolase</keyword>
<dbReference type="PROSITE" id="PS00135">
    <property type="entry name" value="TRYPSIN_SER"/>
    <property type="match status" value="1"/>
</dbReference>
<accession>A0A8C5AQF6</accession>
<reference evidence="7" key="2">
    <citation type="submission" date="2025-09" db="UniProtKB">
        <authorList>
            <consortium name="Ensembl"/>
        </authorList>
    </citation>
    <scope>IDENTIFICATION</scope>
</reference>